<gene>
    <name evidence="3" type="ORF">SJI18_04425</name>
</gene>
<dbReference type="EMBL" id="JAZHFS010000003">
    <property type="protein sequence ID" value="MEF2111551.1"/>
    <property type="molecule type" value="Genomic_DNA"/>
</dbReference>
<dbReference type="InterPro" id="IPR003594">
    <property type="entry name" value="HATPase_dom"/>
</dbReference>
<keyword evidence="4" id="KW-1185">Reference proteome</keyword>
<dbReference type="RefSeq" id="WP_216246962.1">
    <property type="nucleotide sequence ID" value="NZ_JAZHFS010000003.1"/>
</dbReference>
<evidence type="ECO:0000313" key="4">
    <source>
        <dbReference type="Proteomes" id="UP001498469"/>
    </source>
</evidence>
<accession>A0ABU7UJG7</accession>
<evidence type="ECO:0000256" key="1">
    <source>
        <dbReference type="SAM" id="Coils"/>
    </source>
</evidence>
<dbReference type="Pfam" id="PF13589">
    <property type="entry name" value="HATPase_c_3"/>
    <property type="match status" value="1"/>
</dbReference>
<name>A0ABU7UJG7_9CLOT</name>
<evidence type="ECO:0000259" key="2">
    <source>
        <dbReference type="Pfam" id="PF02518"/>
    </source>
</evidence>
<protein>
    <submittedName>
        <fullName evidence="3">ATP-binding protein</fullName>
    </submittedName>
</protein>
<dbReference type="Proteomes" id="UP001498469">
    <property type="component" value="Unassembled WGS sequence"/>
</dbReference>
<proteinExistence type="predicted"/>
<feature type="domain" description="Histidine kinase/HSP90-like ATPase" evidence="2">
    <location>
        <begin position="611"/>
        <end position="711"/>
    </location>
</feature>
<dbReference type="GO" id="GO:0005524">
    <property type="term" value="F:ATP binding"/>
    <property type="evidence" value="ECO:0007669"/>
    <property type="project" value="UniProtKB-KW"/>
</dbReference>
<reference evidence="3 4" key="1">
    <citation type="submission" date="2023-11" db="EMBL/GenBank/DDBJ databases">
        <title>Draft genome sequence of a psychrophilic Clostridium strain from permafrost water brine.</title>
        <authorList>
            <person name="Shcherbakova V.A."/>
            <person name="Trubitsyn V.E."/>
            <person name="Zakharyuk A.G."/>
        </authorList>
    </citation>
    <scope>NUCLEOTIDE SEQUENCE [LARGE SCALE GENOMIC DNA]</scope>
    <source>
        <strain evidence="3 4">14F</strain>
    </source>
</reference>
<feature type="coiled-coil region" evidence="1">
    <location>
        <begin position="438"/>
        <end position="472"/>
    </location>
</feature>
<comment type="caution">
    <text evidence="3">The sequence shown here is derived from an EMBL/GenBank/DDBJ whole genome shotgun (WGS) entry which is preliminary data.</text>
</comment>
<keyword evidence="3" id="KW-0067">ATP-binding</keyword>
<dbReference type="Pfam" id="PF02518">
    <property type="entry name" value="HATPase_c"/>
    <property type="match status" value="1"/>
</dbReference>
<evidence type="ECO:0000313" key="3">
    <source>
        <dbReference type="EMBL" id="MEF2111551.1"/>
    </source>
</evidence>
<keyword evidence="3" id="KW-0547">Nucleotide-binding</keyword>
<keyword evidence="1" id="KW-0175">Coiled coil</keyword>
<sequence>MEKLKYIIEDSTIAELLGAQNFTNEESAMLELVKNAFDARATELDIIFKNDELIIKDNGNGMNVEDIRQHWMHIGKSDKDYEIIDKNNKKRILAGSKGIGRFALSRLGGNVELYSQKDNQKDKSVLWVTDWNESTLKENGLLDFYGSKIIIKKLRDKWNKPNIDKLAGYLSRTYNDSLMQIKIYFENETIIIQRYFIEPKIGSNCTSKINLNYTSKDKKLVCTINSDEFKADANKYCEGINLSNYINTVDIFSELEHNKDIVLSKDELKDALEVLGDFSTEFYFSLSVSATKDVEKFLYKHSTLSGRYENGIILYRNSFSISSYNGTKDWLELGKRSRLSPAAATHPTGAWRVRENQLAGRVDIDKKTNYMLADLANRQGLNENIYYKIFIKIVDIGISIFERYRQNIIRKIDKKNDIDVATNKKVIDKVIKNPNIIKALSRDEVNEFISEVKEYKKENSDFKKEIFSTEKRYKYDIRILNVLATSGLKATSIAHEMHNDRNSIAKNCDDIVEAMKEYEIWDVVNEREKTRYAYSNIPELLDKNRRVNSKMTSFMNTMLTEVEKSQFFAEEHNILKLLEDIKTVWERDYTWLEIKLDLLSSILYVLPSDVLKVTFDNLILNSIQQNDDRNHLCIFIQATLSNGLLEFLYKDDGKGLNKKYIDDPMKIVEVHETSRKQGHGLGMWIVNNTIVMSGGEIKKIEGLGGFTIQFTMGGKI</sequence>
<organism evidence="3 4">
    <name type="scientific">Clostridium frigoriphilum</name>
    <dbReference type="NCBI Taxonomy" id="443253"/>
    <lineage>
        <taxon>Bacteria</taxon>
        <taxon>Bacillati</taxon>
        <taxon>Bacillota</taxon>
        <taxon>Clostridia</taxon>
        <taxon>Eubacteriales</taxon>
        <taxon>Clostridiaceae</taxon>
        <taxon>Clostridium</taxon>
    </lineage>
</organism>